<feature type="domain" description="DUF4190" evidence="3">
    <location>
        <begin position="32"/>
        <end position="94"/>
    </location>
</feature>
<reference evidence="4 5" key="1">
    <citation type="submission" date="2013-09" db="EMBL/GenBank/DDBJ databases">
        <title>Genome sequencing of Arenimonas oryziterrae.</title>
        <authorList>
            <person name="Chen F."/>
            <person name="Wang G."/>
        </authorList>
    </citation>
    <scope>NUCLEOTIDE SEQUENCE [LARGE SCALE GENOMIC DNA]</scope>
    <source>
        <strain evidence="4 5">YC6267</strain>
    </source>
</reference>
<evidence type="ECO:0000313" key="5">
    <source>
        <dbReference type="Proteomes" id="UP000029385"/>
    </source>
</evidence>
<dbReference type="InterPro" id="IPR025241">
    <property type="entry name" value="DUF4190"/>
</dbReference>
<dbReference type="eggNOG" id="ENOG5033A46">
    <property type="taxonomic scope" value="Bacteria"/>
</dbReference>
<organism evidence="4 5">
    <name type="scientific">Arenimonas oryziterrae DSM 21050 = YC6267</name>
    <dbReference type="NCBI Taxonomy" id="1121015"/>
    <lineage>
        <taxon>Bacteria</taxon>
        <taxon>Pseudomonadati</taxon>
        <taxon>Pseudomonadota</taxon>
        <taxon>Gammaproteobacteria</taxon>
        <taxon>Lysobacterales</taxon>
        <taxon>Lysobacteraceae</taxon>
        <taxon>Arenimonas</taxon>
    </lineage>
</organism>
<feature type="region of interest" description="Disordered" evidence="1">
    <location>
        <begin position="1"/>
        <end position="26"/>
    </location>
</feature>
<feature type="transmembrane region" description="Helical" evidence="2">
    <location>
        <begin position="32"/>
        <end position="58"/>
    </location>
</feature>
<evidence type="ECO:0000256" key="2">
    <source>
        <dbReference type="SAM" id="Phobius"/>
    </source>
</evidence>
<sequence>MDEQTPVPAAPEPIVLPPASPVGPSKQTSTTAVISLVAGILGWSLAPWLGSIVAIITGHMARREIARNPDTMDGDVMAVIGLVLGWSMMIFSILGIIMVILFFGGLVGLLAIVGVAGH</sequence>
<keyword evidence="2" id="KW-0812">Transmembrane</keyword>
<dbReference type="OrthoDB" id="6183992at2"/>
<dbReference type="EMBL" id="AVCI01000001">
    <property type="protein sequence ID" value="KFN44597.1"/>
    <property type="molecule type" value="Genomic_DNA"/>
</dbReference>
<dbReference type="Pfam" id="PF13828">
    <property type="entry name" value="DUF4190"/>
    <property type="match status" value="1"/>
</dbReference>
<evidence type="ECO:0000259" key="3">
    <source>
        <dbReference type="Pfam" id="PF13828"/>
    </source>
</evidence>
<evidence type="ECO:0000256" key="1">
    <source>
        <dbReference type="SAM" id="MobiDB-lite"/>
    </source>
</evidence>
<comment type="caution">
    <text evidence="4">The sequence shown here is derived from an EMBL/GenBank/DDBJ whole genome shotgun (WGS) entry which is preliminary data.</text>
</comment>
<dbReference type="RefSeq" id="WP_022968766.1">
    <property type="nucleotide sequence ID" value="NZ_ATVD01000002.1"/>
</dbReference>
<feature type="compositionally biased region" description="Pro residues" evidence="1">
    <location>
        <begin position="8"/>
        <end position="21"/>
    </location>
</feature>
<evidence type="ECO:0000313" key="4">
    <source>
        <dbReference type="EMBL" id="KFN44597.1"/>
    </source>
</evidence>
<dbReference type="AlphaFoldDB" id="A0A091AZ69"/>
<dbReference type="STRING" id="1121015.GCA_000420545_01126"/>
<proteinExistence type="predicted"/>
<dbReference type="PATRIC" id="fig|1121015.4.peg.179"/>
<dbReference type="Proteomes" id="UP000029385">
    <property type="component" value="Unassembled WGS sequence"/>
</dbReference>
<keyword evidence="2" id="KW-0472">Membrane</keyword>
<gene>
    <name evidence="4" type="ORF">N789_00900</name>
</gene>
<feature type="transmembrane region" description="Helical" evidence="2">
    <location>
        <begin position="79"/>
        <end position="112"/>
    </location>
</feature>
<keyword evidence="5" id="KW-1185">Reference proteome</keyword>
<protein>
    <recommendedName>
        <fullName evidence="3">DUF4190 domain-containing protein</fullName>
    </recommendedName>
</protein>
<keyword evidence="2" id="KW-1133">Transmembrane helix</keyword>
<accession>A0A091AZ69</accession>
<name>A0A091AZ69_9GAMM</name>